<gene>
    <name evidence="1" type="ORF">T4B_5479</name>
</gene>
<protein>
    <submittedName>
        <fullName evidence="1">Uncharacterized protein</fullName>
    </submittedName>
</protein>
<proteinExistence type="predicted"/>
<evidence type="ECO:0000313" key="1">
    <source>
        <dbReference type="EMBL" id="KRZ05594.1"/>
    </source>
</evidence>
<organism evidence="1 2">
    <name type="scientific">Trichinella pseudospiralis</name>
    <name type="common">Parasitic roundworm</name>
    <dbReference type="NCBI Taxonomy" id="6337"/>
    <lineage>
        <taxon>Eukaryota</taxon>
        <taxon>Metazoa</taxon>
        <taxon>Ecdysozoa</taxon>
        <taxon>Nematoda</taxon>
        <taxon>Enoplea</taxon>
        <taxon>Dorylaimia</taxon>
        <taxon>Trichinellida</taxon>
        <taxon>Trichinellidae</taxon>
        <taxon>Trichinella</taxon>
    </lineage>
</organism>
<name>A0A0V1H5U7_TRIPS</name>
<feature type="non-terminal residue" evidence="1">
    <location>
        <position position="1"/>
    </location>
</feature>
<reference evidence="1 2" key="1">
    <citation type="submission" date="2015-01" db="EMBL/GenBank/DDBJ databases">
        <title>Evolution of Trichinella species and genotypes.</title>
        <authorList>
            <person name="Korhonen P.K."/>
            <person name="Edoardo P."/>
            <person name="Giuseppe L.R."/>
            <person name="Gasser R.B."/>
        </authorList>
    </citation>
    <scope>NUCLEOTIDE SEQUENCE [LARGE SCALE GENOMIC DNA]</scope>
    <source>
        <strain evidence="1">ISS588</strain>
    </source>
</reference>
<dbReference type="Proteomes" id="UP000054805">
    <property type="component" value="Unassembled WGS sequence"/>
</dbReference>
<feature type="non-terminal residue" evidence="1">
    <location>
        <position position="70"/>
    </location>
</feature>
<sequence>LQSSVDEELAHFKKQHAKYACTMPAKVFLKNVFSTAWNSCFNAELTVLELNHNGLGSSTAHFSMKFDDSL</sequence>
<dbReference type="EMBL" id="JYDS01000460">
    <property type="protein sequence ID" value="KRZ05594.1"/>
    <property type="molecule type" value="Genomic_DNA"/>
</dbReference>
<dbReference type="AlphaFoldDB" id="A0A0V1H5U7"/>
<evidence type="ECO:0000313" key="2">
    <source>
        <dbReference type="Proteomes" id="UP000054805"/>
    </source>
</evidence>
<comment type="caution">
    <text evidence="1">The sequence shown here is derived from an EMBL/GenBank/DDBJ whole genome shotgun (WGS) entry which is preliminary data.</text>
</comment>
<accession>A0A0V1H5U7</accession>
<keyword evidence="2" id="KW-1185">Reference proteome</keyword>